<evidence type="ECO:0000256" key="1">
    <source>
        <dbReference type="ARBA" id="ARBA00022679"/>
    </source>
</evidence>
<sequence>MSTVIDELTVAAERTTTESTTAAPPAAAAAPQTVARPAATPPPLDGIKIVDFTQVFMGPSCTQLLGDYGADIIKVERPGAGDISRNSFPDQDGQDNPIFLSINRNKRSISVDTRTEEGRNVLHVLLADADVVVSNFRSGVMERMGFGYEELNAENPGIIWASGTGFGPVGPYSHKGGQDAIAQAYSGVMWRRESDDQKPAIYPTTLCDYITGMHLMQGILLALRTRETSGVGQKVEVTMYDSMLHLQMQEACMQLNRGYEVNWGAMPLSGVFETTDGAVCMVGGFTPDPLARISEALGLDEDLTLRPEFANLEQQFAHKPALQAIFRERIATNSTEYWTGKLEDQGLLNAPVHTLEQALADAQTEANGMIVEAEHPGVGTVKMLNAPIRLSATPPTVRRVAPRLGEHNVEVLLENGFDEETIARLQQLGVLR</sequence>
<dbReference type="Pfam" id="PF02515">
    <property type="entry name" value="CoA_transf_3"/>
    <property type="match status" value="1"/>
</dbReference>
<evidence type="ECO:0000256" key="2">
    <source>
        <dbReference type="SAM" id="MobiDB-lite"/>
    </source>
</evidence>
<feature type="compositionally biased region" description="Low complexity" evidence="2">
    <location>
        <begin position="13"/>
        <end position="38"/>
    </location>
</feature>
<dbReference type="PANTHER" id="PTHR48207:SF4">
    <property type="entry name" value="BLL6097 PROTEIN"/>
    <property type="match status" value="1"/>
</dbReference>
<dbReference type="PANTHER" id="PTHR48207">
    <property type="entry name" value="SUCCINATE--HYDROXYMETHYLGLUTARATE COA-TRANSFERASE"/>
    <property type="match status" value="1"/>
</dbReference>
<name>A0A6P1NT32_9MICC</name>
<proteinExistence type="predicted"/>
<keyword evidence="1 3" id="KW-0808">Transferase</keyword>
<keyword evidence="4" id="KW-1185">Reference proteome</keyword>
<dbReference type="InterPro" id="IPR023606">
    <property type="entry name" value="CoA-Trfase_III_dom_1_sf"/>
</dbReference>
<dbReference type="InterPro" id="IPR003673">
    <property type="entry name" value="CoA-Trfase_fam_III"/>
</dbReference>
<dbReference type="Proteomes" id="UP000464186">
    <property type="component" value="Chromosome"/>
</dbReference>
<dbReference type="GO" id="GO:0008410">
    <property type="term" value="F:CoA-transferase activity"/>
    <property type="evidence" value="ECO:0007669"/>
    <property type="project" value="TreeGrafter"/>
</dbReference>
<dbReference type="AlphaFoldDB" id="A0A6P1NT32"/>
<evidence type="ECO:0000313" key="3">
    <source>
        <dbReference type="EMBL" id="QHK21907.1"/>
    </source>
</evidence>
<dbReference type="KEGG" id="psey:GU243_22085"/>
<gene>
    <name evidence="3" type="ORF">GU243_22085</name>
</gene>
<dbReference type="EMBL" id="CP047898">
    <property type="protein sequence ID" value="QHK21907.1"/>
    <property type="molecule type" value="Genomic_DNA"/>
</dbReference>
<organism evidence="3 4">
    <name type="scientific">Pseudarthrobacter psychrotolerans</name>
    <dbReference type="NCBI Taxonomy" id="2697569"/>
    <lineage>
        <taxon>Bacteria</taxon>
        <taxon>Bacillati</taxon>
        <taxon>Actinomycetota</taxon>
        <taxon>Actinomycetes</taxon>
        <taxon>Micrococcales</taxon>
        <taxon>Micrococcaceae</taxon>
        <taxon>Pseudarthrobacter</taxon>
    </lineage>
</organism>
<dbReference type="SUPFAM" id="SSF89796">
    <property type="entry name" value="CoA-transferase family III (CaiB/BaiF)"/>
    <property type="match status" value="1"/>
</dbReference>
<dbReference type="Gene3D" id="3.40.50.10540">
    <property type="entry name" value="Crotonobetainyl-coa:carnitine coa-transferase, domain 1"/>
    <property type="match status" value="1"/>
</dbReference>
<reference evidence="3 4" key="1">
    <citation type="submission" date="2020-01" db="EMBL/GenBank/DDBJ databases">
        <title>Pseudarthrobacter psychrotolerans sp. nov., isolated from antarctic soil.</title>
        <authorList>
            <person name="Shin Y."/>
            <person name="Park W."/>
        </authorList>
    </citation>
    <scope>NUCLEOTIDE SEQUENCE [LARGE SCALE GENOMIC DNA]</scope>
    <source>
        <strain evidence="3 4">YJ56</strain>
    </source>
</reference>
<dbReference type="InterPro" id="IPR044855">
    <property type="entry name" value="CoA-Trfase_III_dom3_sf"/>
</dbReference>
<protein>
    <submittedName>
        <fullName evidence="3">CoA transferase</fullName>
    </submittedName>
</protein>
<dbReference type="InterPro" id="IPR050483">
    <property type="entry name" value="CoA-transferase_III_domain"/>
</dbReference>
<feature type="region of interest" description="Disordered" evidence="2">
    <location>
        <begin position="13"/>
        <end position="40"/>
    </location>
</feature>
<dbReference type="Gene3D" id="3.30.1540.10">
    <property type="entry name" value="formyl-coa transferase, domain 3"/>
    <property type="match status" value="1"/>
</dbReference>
<evidence type="ECO:0000313" key="4">
    <source>
        <dbReference type="Proteomes" id="UP000464186"/>
    </source>
</evidence>
<accession>A0A6P1NT32</accession>